<dbReference type="Proteomes" id="UP000632535">
    <property type="component" value="Unassembled WGS sequence"/>
</dbReference>
<dbReference type="InterPro" id="IPR017853">
    <property type="entry name" value="GH"/>
</dbReference>
<comment type="caution">
    <text evidence="1">The sequence shown here is derived from an EMBL/GenBank/DDBJ whole genome shotgun (WGS) entry which is preliminary data.</text>
</comment>
<proteinExistence type="predicted"/>
<reference evidence="2" key="1">
    <citation type="journal article" date="2019" name="Int. J. Syst. Evol. Microbiol.">
        <title>The Global Catalogue of Microorganisms (GCM) 10K type strain sequencing project: providing services to taxonomists for standard genome sequencing and annotation.</title>
        <authorList>
            <consortium name="The Broad Institute Genomics Platform"/>
            <consortium name="The Broad Institute Genome Sequencing Center for Infectious Disease"/>
            <person name="Wu L."/>
            <person name="Ma J."/>
        </authorList>
    </citation>
    <scope>NUCLEOTIDE SEQUENCE [LARGE SCALE GENOMIC DNA]</scope>
    <source>
        <strain evidence="2">CCM 8653</strain>
    </source>
</reference>
<keyword evidence="2" id="KW-1185">Reference proteome</keyword>
<name>A0ABQ2B5D7_9MICO</name>
<gene>
    <name evidence="1" type="ORF">GCM10007368_10790</name>
</gene>
<evidence type="ECO:0000313" key="2">
    <source>
        <dbReference type="Proteomes" id="UP000632535"/>
    </source>
</evidence>
<organism evidence="1 2">
    <name type="scientific">Isoptericola cucumis</name>
    <dbReference type="NCBI Taxonomy" id="1776856"/>
    <lineage>
        <taxon>Bacteria</taxon>
        <taxon>Bacillati</taxon>
        <taxon>Actinomycetota</taxon>
        <taxon>Actinomycetes</taxon>
        <taxon>Micrococcales</taxon>
        <taxon>Promicromonosporaceae</taxon>
        <taxon>Isoptericola</taxon>
    </lineage>
</organism>
<dbReference type="SUPFAM" id="SSF51445">
    <property type="entry name" value="(Trans)glycosidases"/>
    <property type="match status" value="1"/>
</dbReference>
<sequence>MLFGDPGYDARLVSTGGQELRDALDDIGLDAFPGVFFPLPPGADPLGACAWLLAEHRRAALAPAGLDHLPLHVTEHGWPTGPERGEGRQADVLRAMITAALDPAAGVASYSHFSLRDATADGSLFGGFGLTDVGYAPKPAFTAYAELVRAHA</sequence>
<dbReference type="RefSeq" id="WP_188522638.1">
    <property type="nucleotide sequence ID" value="NZ_BMDG01000003.1"/>
</dbReference>
<accession>A0ABQ2B5D7</accession>
<dbReference type="Gene3D" id="3.20.20.80">
    <property type="entry name" value="Glycosidases"/>
    <property type="match status" value="1"/>
</dbReference>
<evidence type="ECO:0000313" key="1">
    <source>
        <dbReference type="EMBL" id="GGI06363.1"/>
    </source>
</evidence>
<protein>
    <submittedName>
        <fullName evidence="1">Uncharacterized protein</fullName>
    </submittedName>
</protein>
<dbReference type="EMBL" id="BMDG01000003">
    <property type="protein sequence ID" value="GGI06363.1"/>
    <property type="molecule type" value="Genomic_DNA"/>
</dbReference>